<keyword evidence="6" id="KW-0414">Isoprene biosynthesis</keyword>
<dbReference type="PANTHER" id="PTHR43281:SF1">
    <property type="entry name" value="FARNESYL DIPHOSPHATE SYNTHASE"/>
    <property type="match status" value="1"/>
</dbReference>
<comment type="similarity">
    <text evidence="2 7">Belongs to the FPP/GGPP synthase family.</text>
</comment>
<dbReference type="PANTHER" id="PTHR43281">
    <property type="entry name" value="FARNESYL DIPHOSPHATE SYNTHASE"/>
    <property type="match status" value="1"/>
</dbReference>
<evidence type="ECO:0000256" key="3">
    <source>
        <dbReference type="ARBA" id="ARBA00022679"/>
    </source>
</evidence>
<dbReference type="AlphaFoldDB" id="A0A9D2L407"/>
<evidence type="ECO:0000313" key="9">
    <source>
        <dbReference type="Proteomes" id="UP000824259"/>
    </source>
</evidence>
<name>A0A9D2L407_9BACT</name>
<dbReference type="Gene3D" id="1.10.600.10">
    <property type="entry name" value="Farnesyl Diphosphate Synthase"/>
    <property type="match status" value="1"/>
</dbReference>
<evidence type="ECO:0000313" key="8">
    <source>
        <dbReference type="EMBL" id="HJA98846.1"/>
    </source>
</evidence>
<evidence type="ECO:0000256" key="7">
    <source>
        <dbReference type="RuleBase" id="RU004466"/>
    </source>
</evidence>
<gene>
    <name evidence="8" type="ORF">H9779_04495</name>
</gene>
<sequence>MQTNDQLLGAIEHYLGEICYPEDPERLYAPISYSLTMSGKRLRPMLLMLTCGIFTDRPDTAMPAAAAVEVFHNFTLLHDDIMDNAAMRRGNPSVYAKWGQNIAILSGDAMLISAYQQLSKMPAELLPRLLSRFNTMAIEVCEGQQYDMDFESRERVTVEEYLHMIELKTSALLTGATVLGAIIGGASEEDTQLLHRFALELGLAFQLQDDLLDSYGDERLGKAIGGDILKGKKTFLMVTALDRASDEDFQTLRSIYRDPQISAEEKINTVKTIYDKLEVKRQTELQIGLRFERALCTLDQLSVQTADTQRLRDYASSLIGRKK</sequence>
<dbReference type="CDD" id="cd00685">
    <property type="entry name" value="Trans_IPPS_HT"/>
    <property type="match status" value="1"/>
</dbReference>
<evidence type="ECO:0000256" key="5">
    <source>
        <dbReference type="ARBA" id="ARBA00022842"/>
    </source>
</evidence>
<reference evidence="8" key="2">
    <citation type="submission" date="2021-04" db="EMBL/GenBank/DDBJ databases">
        <authorList>
            <person name="Gilroy R."/>
        </authorList>
    </citation>
    <scope>NUCLEOTIDE SEQUENCE</scope>
    <source>
        <strain evidence="8">CHK169-11906</strain>
    </source>
</reference>
<evidence type="ECO:0000256" key="2">
    <source>
        <dbReference type="ARBA" id="ARBA00006706"/>
    </source>
</evidence>
<dbReference type="GO" id="GO:0004659">
    <property type="term" value="F:prenyltransferase activity"/>
    <property type="evidence" value="ECO:0007669"/>
    <property type="project" value="InterPro"/>
</dbReference>
<keyword evidence="3 7" id="KW-0808">Transferase</keyword>
<keyword evidence="4" id="KW-0479">Metal-binding</keyword>
<dbReference type="PROSITE" id="PS00444">
    <property type="entry name" value="POLYPRENYL_SYNTHASE_2"/>
    <property type="match status" value="1"/>
</dbReference>
<reference evidence="8" key="1">
    <citation type="journal article" date="2021" name="PeerJ">
        <title>Extensive microbial diversity within the chicken gut microbiome revealed by metagenomics and culture.</title>
        <authorList>
            <person name="Gilroy R."/>
            <person name="Ravi A."/>
            <person name="Getino M."/>
            <person name="Pursley I."/>
            <person name="Horton D.L."/>
            <person name="Alikhan N.F."/>
            <person name="Baker D."/>
            <person name="Gharbi K."/>
            <person name="Hall N."/>
            <person name="Watson M."/>
            <person name="Adriaenssens E.M."/>
            <person name="Foster-Nyarko E."/>
            <person name="Jarju S."/>
            <person name="Secka A."/>
            <person name="Antonio M."/>
            <person name="Oren A."/>
            <person name="Chaudhuri R.R."/>
            <person name="La Ragione R."/>
            <person name="Hildebrand F."/>
            <person name="Pallen M.J."/>
        </authorList>
    </citation>
    <scope>NUCLEOTIDE SEQUENCE</scope>
    <source>
        <strain evidence="8">CHK169-11906</strain>
    </source>
</reference>
<proteinExistence type="inferred from homology"/>
<dbReference type="Pfam" id="PF00348">
    <property type="entry name" value="polyprenyl_synt"/>
    <property type="match status" value="1"/>
</dbReference>
<dbReference type="SUPFAM" id="SSF48576">
    <property type="entry name" value="Terpenoid synthases"/>
    <property type="match status" value="1"/>
</dbReference>
<dbReference type="EMBL" id="DWYR01000011">
    <property type="protein sequence ID" value="HJA98846.1"/>
    <property type="molecule type" value="Genomic_DNA"/>
</dbReference>
<dbReference type="PROSITE" id="PS00723">
    <property type="entry name" value="POLYPRENYL_SYNTHASE_1"/>
    <property type="match status" value="1"/>
</dbReference>
<evidence type="ECO:0000256" key="6">
    <source>
        <dbReference type="ARBA" id="ARBA00023229"/>
    </source>
</evidence>
<dbReference type="GO" id="GO:0046872">
    <property type="term" value="F:metal ion binding"/>
    <property type="evidence" value="ECO:0007669"/>
    <property type="project" value="UniProtKB-KW"/>
</dbReference>
<dbReference type="InterPro" id="IPR008949">
    <property type="entry name" value="Isoprenoid_synthase_dom_sf"/>
</dbReference>
<organism evidence="8 9">
    <name type="scientific">Candidatus Alistipes avicola</name>
    <dbReference type="NCBI Taxonomy" id="2838432"/>
    <lineage>
        <taxon>Bacteria</taxon>
        <taxon>Pseudomonadati</taxon>
        <taxon>Bacteroidota</taxon>
        <taxon>Bacteroidia</taxon>
        <taxon>Bacteroidales</taxon>
        <taxon>Rikenellaceae</taxon>
        <taxon>Alistipes</taxon>
    </lineage>
</organism>
<keyword evidence="5" id="KW-0460">Magnesium</keyword>
<dbReference type="Proteomes" id="UP000824259">
    <property type="component" value="Unassembled WGS sequence"/>
</dbReference>
<comment type="cofactor">
    <cofactor evidence="1">
        <name>Mg(2+)</name>
        <dbReference type="ChEBI" id="CHEBI:18420"/>
    </cofactor>
</comment>
<dbReference type="InterPro" id="IPR000092">
    <property type="entry name" value="Polyprenyl_synt"/>
</dbReference>
<dbReference type="GO" id="GO:0008299">
    <property type="term" value="P:isoprenoid biosynthetic process"/>
    <property type="evidence" value="ECO:0007669"/>
    <property type="project" value="UniProtKB-KW"/>
</dbReference>
<dbReference type="InterPro" id="IPR033749">
    <property type="entry name" value="Polyprenyl_synt_CS"/>
</dbReference>
<accession>A0A9D2L407</accession>
<comment type="caution">
    <text evidence="8">The sequence shown here is derived from an EMBL/GenBank/DDBJ whole genome shotgun (WGS) entry which is preliminary data.</text>
</comment>
<dbReference type="SFLD" id="SFLDS00005">
    <property type="entry name" value="Isoprenoid_Synthase_Type_I"/>
    <property type="match status" value="1"/>
</dbReference>
<dbReference type="SFLD" id="SFLDG01017">
    <property type="entry name" value="Polyprenyl_Transferase_Like"/>
    <property type="match status" value="1"/>
</dbReference>
<evidence type="ECO:0000256" key="4">
    <source>
        <dbReference type="ARBA" id="ARBA00022723"/>
    </source>
</evidence>
<protein>
    <submittedName>
        <fullName evidence="8">Polyprenyl synthetase family protein</fullName>
    </submittedName>
</protein>
<evidence type="ECO:0000256" key="1">
    <source>
        <dbReference type="ARBA" id="ARBA00001946"/>
    </source>
</evidence>